<evidence type="ECO:0000313" key="3">
    <source>
        <dbReference type="Proteomes" id="UP001420932"/>
    </source>
</evidence>
<comment type="caution">
    <text evidence="2">The sequence shown here is derived from an EMBL/GenBank/DDBJ whole genome shotgun (WGS) entry which is preliminary data.</text>
</comment>
<feature type="domain" description="F-box associated beta-propeller type 1" evidence="1">
    <location>
        <begin position="8"/>
        <end position="141"/>
    </location>
</feature>
<dbReference type="EMBL" id="JBBNAF010000007">
    <property type="protein sequence ID" value="KAK9128935.1"/>
    <property type="molecule type" value="Genomic_DNA"/>
</dbReference>
<reference evidence="2 3" key="1">
    <citation type="submission" date="2024-01" db="EMBL/GenBank/DDBJ databases">
        <title>Genome assemblies of Stephania.</title>
        <authorList>
            <person name="Yang L."/>
        </authorList>
    </citation>
    <scope>NUCLEOTIDE SEQUENCE [LARGE SCALE GENOMIC DNA]</scope>
    <source>
        <strain evidence="2">YNDBR</strain>
        <tissue evidence="2">Leaf</tissue>
    </source>
</reference>
<proteinExistence type="predicted"/>
<protein>
    <recommendedName>
        <fullName evidence="1">F-box associated beta-propeller type 1 domain-containing protein</fullName>
    </recommendedName>
</protein>
<organism evidence="2 3">
    <name type="scientific">Stephania yunnanensis</name>
    <dbReference type="NCBI Taxonomy" id="152371"/>
    <lineage>
        <taxon>Eukaryota</taxon>
        <taxon>Viridiplantae</taxon>
        <taxon>Streptophyta</taxon>
        <taxon>Embryophyta</taxon>
        <taxon>Tracheophyta</taxon>
        <taxon>Spermatophyta</taxon>
        <taxon>Magnoliopsida</taxon>
        <taxon>Ranunculales</taxon>
        <taxon>Menispermaceae</taxon>
        <taxon>Menispermoideae</taxon>
        <taxon>Cissampelideae</taxon>
        <taxon>Stephania</taxon>
    </lineage>
</organism>
<evidence type="ECO:0000259" key="1">
    <source>
        <dbReference type="Pfam" id="PF07734"/>
    </source>
</evidence>
<keyword evidence="3" id="KW-1185">Reference proteome</keyword>
<evidence type="ECO:0000313" key="2">
    <source>
        <dbReference type="EMBL" id="KAK9128935.1"/>
    </source>
</evidence>
<dbReference type="InterPro" id="IPR006527">
    <property type="entry name" value="F-box-assoc_dom_typ1"/>
</dbReference>
<dbReference type="AlphaFoldDB" id="A0AAP0P5E1"/>
<sequence>MEKCFSNSSCGINQQKQVIVDGVPHWNVFEGTIVFFDVAREVFGKIPCPQNESGKAKIDSLGECRGCLCIFRAFFLQGNIEIWVMNEHGVGDSWNRKFIIPHSIILGIGSSLSPTPMWFLRNGEILVTNGKRVVLYDQSRESVRPLKISVSKMVHIESLFSIKG</sequence>
<name>A0AAP0P5E1_9MAGN</name>
<dbReference type="Pfam" id="PF07734">
    <property type="entry name" value="FBA_1"/>
    <property type="match status" value="1"/>
</dbReference>
<dbReference type="NCBIfam" id="TIGR01640">
    <property type="entry name" value="F_box_assoc_1"/>
    <property type="match status" value="1"/>
</dbReference>
<gene>
    <name evidence="2" type="ORF">Syun_017732</name>
</gene>
<accession>A0AAP0P5E1</accession>
<dbReference type="Proteomes" id="UP001420932">
    <property type="component" value="Unassembled WGS sequence"/>
</dbReference>
<dbReference type="InterPro" id="IPR017451">
    <property type="entry name" value="F-box-assoc_interact_dom"/>
</dbReference>